<accession>A0AB39U5R6</accession>
<evidence type="ECO:0000313" key="1">
    <source>
        <dbReference type="EMBL" id="XDS44282.1"/>
    </source>
</evidence>
<protein>
    <submittedName>
        <fullName evidence="1">Uncharacterized protein</fullName>
    </submittedName>
</protein>
<gene>
    <name evidence="1" type="ORF">QN215_08435</name>
</gene>
<sequence length="46" mass="5266">MNNPGEDHDNAVSRLSAEHVQTLGLHKRFTEFKDTRNRSDSLDLNV</sequence>
<dbReference type="AlphaFoldDB" id="A0AB39U5R6"/>
<proteinExistence type="predicted"/>
<dbReference type="KEGG" id="baqk:QN215_08435"/>
<reference evidence="1" key="1">
    <citation type="submission" date="2023-07" db="EMBL/GenBank/DDBJ databases">
        <title>Bifidobacterium aquikefiriaerophilum sp. nov. and Bifidobacterium eccum sp. nov., isolated from water kefir.</title>
        <authorList>
            <person name="Breselge S."/>
            <person name="Bellassi P."/>
            <person name="Barcenilla C."/>
            <person name="Alvarez-Ordonez A."/>
            <person name="Morelli L."/>
            <person name="Cotter P.D."/>
        </authorList>
    </citation>
    <scope>NUCLEOTIDE SEQUENCE</scope>
    <source>
        <strain evidence="1">WK041_4_12</strain>
    </source>
</reference>
<name>A0AB39U5R6_9BIFI</name>
<organism evidence="1">
    <name type="scientific">Bifidobacterium aquikefiricola</name>
    <dbReference type="NCBI Taxonomy" id="3059038"/>
    <lineage>
        <taxon>Bacteria</taxon>
        <taxon>Bacillati</taxon>
        <taxon>Actinomycetota</taxon>
        <taxon>Actinomycetes</taxon>
        <taxon>Bifidobacteriales</taxon>
        <taxon>Bifidobacteriaceae</taxon>
        <taxon>Bifidobacterium</taxon>
    </lineage>
</organism>
<dbReference type="RefSeq" id="WP_369343874.1">
    <property type="nucleotide sequence ID" value="NZ_CP129674.1"/>
</dbReference>
<dbReference type="EMBL" id="CP129674">
    <property type="protein sequence ID" value="XDS44282.1"/>
    <property type="molecule type" value="Genomic_DNA"/>
</dbReference>